<dbReference type="PROSITE" id="PS51479">
    <property type="entry name" value="ZF_RTR1"/>
    <property type="match status" value="1"/>
</dbReference>
<dbReference type="InParanoid" id="E1ZW51"/>
<keyword evidence="1" id="KW-0677">Repeat</keyword>
<feature type="coiled-coil region" evidence="4">
    <location>
        <begin position="462"/>
        <end position="494"/>
    </location>
</feature>
<dbReference type="Pfam" id="PF00651">
    <property type="entry name" value="BTB"/>
    <property type="match status" value="1"/>
</dbReference>
<keyword evidence="4" id="KW-0175">Coiled coil</keyword>
<feature type="compositionally biased region" description="Polar residues" evidence="5">
    <location>
        <begin position="382"/>
        <end position="392"/>
    </location>
</feature>
<evidence type="ECO:0000256" key="5">
    <source>
        <dbReference type="SAM" id="MobiDB-lite"/>
    </source>
</evidence>
<feature type="domain" description="BTB" evidence="6">
    <location>
        <begin position="859"/>
        <end position="931"/>
    </location>
</feature>
<dbReference type="PANTHER" id="PTHR22872:SF10">
    <property type="entry name" value="ULTRAVIOLET-B RECEPTOR UVR8"/>
    <property type="match status" value="1"/>
</dbReference>
<evidence type="ECO:0000259" key="7">
    <source>
        <dbReference type="PROSITE" id="PS51479"/>
    </source>
</evidence>
<dbReference type="InterPro" id="IPR000210">
    <property type="entry name" value="BTB/POZ_dom"/>
</dbReference>
<dbReference type="PANTHER" id="PTHR22872">
    <property type="entry name" value="BTK-BINDING PROTEIN-RELATED"/>
    <property type="match status" value="1"/>
</dbReference>
<protein>
    <submittedName>
        <fullName evidence="8">RCC1 and BTB domain-containing protein 1</fullName>
    </submittedName>
</protein>
<dbReference type="InterPro" id="IPR058923">
    <property type="entry name" value="RCC1-like_dom"/>
</dbReference>
<dbReference type="SUPFAM" id="SSF54695">
    <property type="entry name" value="POZ domain"/>
    <property type="match status" value="1"/>
</dbReference>
<evidence type="ECO:0000256" key="3">
    <source>
        <dbReference type="PROSITE-ProRule" id="PRU00812"/>
    </source>
</evidence>
<feature type="region of interest" description="Disordered" evidence="5">
    <location>
        <begin position="527"/>
        <end position="546"/>
    </location>
</feature>
<dbReference type="InterPro" id="IPR011333">
    <property type="entry name" value="SKP1/BTB/POZ_sf"/>
</dbReference>
<dbReference type="STRING" id="104421.E1ZW51"/>
<feature type="region of interest" description="Disordered" evidence="5">
    <location>
        <begin position="170"/>
        <end position="194"/>
    </location>
</feature>
<name>E1ZW51_CAMFO</name>
<dbReference type="Proteomes" id="UP000000311">
    <property type="component" value="Unassembled WGS sequence"/>
</dbReference>
<dbReference type="InterPro" id="IPR009091">
    <property type="entry name" value="RCC1/BLIP-II"/>
</dbReference>
<comment type="similarity">
    <text evidence="3">Belongs to the RPAP2 family.</text>
</comment>
<dbReference type="InterPro" id="IPR038534">
    <property type="entry name" value="Rtr1/RPAP2_sf"/>
</dbReference>
<feature type="repeat" description="RCC1" evidence="2">
    <location>
        <begin position="685"/>
        <end position="736"/>
    </location>
</feature>
<dbReference type="InterPro" id="IPR000408">
    <property type="entry name" value="Reg_chr_condens"/>
</dbReference>
<evidence type="ECO:0000256" key="1">
    <source>
        <dbReference type="ARBA" id="ARBA00022737"/>
    </source>
</evidence>
<keyword evidence="9" id="KW-1185">Reference proteome</keyword>
<feature type="compositionally biased region" description="Polar residues" evidence="5">
    <location>
        <begin position="355"/>
        <end position="368"/>
    </location>
</feature>
<feature type="repeat" description="RCC1" evidence="2">
    <location>
        <begin position="737"/>
        <end position="788"/>
    </location>
</feature>
<dbReference type="SMART" id="SM00225">
    <property type="entry name" value="BTB"/>
    <property type="match status" value="1"/>
</dbReference>
<dbReference type="Gene3D" id="3.30.710.10">
    <property type="entry name" value="Potassium Channel Kv1.1, Chain A"/>
    <property type="match status" value="1"/>
</dbReference>
<dbReference type="PROSITE" id="PS50097">
    <property type="entry name" value="BTB"/>
    <property type="match status" value="1"/>
</dbReference>
<dbReference type="PROSITE" id="PS00626">
    <property type="entry name" value="RCC1_2"/>
    <property type="match status" value="1"/>
</dbReference>
<accession>E1ZW51</accession>
<evidence type="ECO:0000256" key="2">
    <source>
        <dbReference type="PROSITE-ProRule" id="PRU00235"/>
    </source>
</evidence>
<dbReference type="Gene3D" id="2.130.10.30">
    <property type="entry name" value="Regulator of chromosome condensation 1/beta-lactamase-inhibitor protein II"/>
    <property type="match status" value="1"/>
</dbReference>
<feature type="compositionally biased region" description="Polar residues" evidence="5">
    <location>
        <begin position="170"/>
        <end position="181"/>
    </location>
</feature>
<gene>
    <name evidence="8" type="ORF">EAG_11082</name>
</gene>
<organism evidence="9">
    <name type="scientific">Camponotus floridanus</name>
    <name type="common">Florida carpenter ant</name>
    <dbReference type="NCBI Taxonomy" id="104421"/>
    <lineage>
        <taxon>Eukaryota</taxon>
        <taxon>Metazoa</taxon>
        <taxon>Ecdysozoa</taxon>
        <taxon>Arthropoda</taxon>
        <taxon>Hexapoda</taxon>
        <taxon>Insecta</taxon>
        <taxon>Pterygota</taxon>
        <taxon>Neoptera</taxon>
        <taxon>Endopterygota</taxon>
        <taxon>Hymenoptera</taxon>
        <taxon>Apocrita</taxon>
        <taxon>Aculeata</taxon>
        <taxon>Formicoidea</taxon>
        <taxon>Formicidae</taxon>
        <taxon>Formicinae</taxon>
        <taxon>Camponotus</taxon>
    </lineage>
</organism>
<dbReference type="Pfam" id="PF04181">
    <property type="entry name" value="RPAP2_Rtr1"/>
    <property type="match status" value="1"/>
</dbReference>
<sequence>MSATKKLKFKEERQKIKKMSKAQMQLAIIKKKQCDAKALAIVEQLLEPNVNSEWLLQNLRFISKSHMEDVIEERAIVKLCGYVLCSKPLTVVIRQQYHISMHRNKVYDISRRKNFCSSSCYGAANYLLEQMLESPLWLREIDDIPIFQILPIDPKSKQCTPGDEINISEINLKSQNINTDNSDNKESTEHNTGQQAKDVLLSLEEKNIYSSYLSNNIINDDNKLEEIPVNINSQKFETLSHLYMNQEKRDDNHSEESIDCKSSYTNVHKINLDSENLEIKVAEQSANILHLHEYNSRDAQNKNVHVTCANNDSKTLQSELDEIINENNCNKMLPLNEISNDTKDVNKKSNENNEKLQPQSDKTNNSNNDNRKTIHPQLDEICNTNTTISSKSYNEHRKKGNTDRINKNKKYKQKESDNTEVQTNIYHKLVIHVEQSVKEWITENTLCLLMGEMDEKHQLLQNLTQQDRYQQLCKKLNRLQLEDEKEERANLERDELKPLPHFSVLEEEGKKIDLKVRAFYKGQITISPEDDDKESKNKDSNDSVLPLTDAHAPNALRRRIFLDKLNKILYRQNTSEQMAMVLVYSCKVGDWPHGLHIPKESTFTKVPRLEKKYILDIACGHCHCLALTSDGKVYTWGENYCGQIEDGNIDTFDSVPRQVHHELEKKNVVHIACGSKFNVVITDENKIYGWGKNDKGQISIVQSEKYYAYPQEIITISDKIVKVTCGYDHTLALTNKGEIYAWGDNIYGQIGVNKKLKRSGPIMVNVPEMGKVLDIAAFGDLSVAVGYDRIIYIWGNFYFERVFNQINIPFPTKFSTIHDVFAYSDLKIMHKPLIVFTNIEEVLNILESVGIAFNDPLTSDFIIQVKGQSIYVHKFILRIRCKYFKKMFHDWSENIQSKSASSMFTVPDKFSYIVYKAFLQYLYTGTIDLPSEIVLELLELANMYCETNLIKDCSQIIKKAITVSNVTFFYNKAIECNAKELEEFCFQFALRHRVVPEAHKYLLSVDATRFGECIDDTLKSAVKVTGQLLLCSHLDS</sequence>
<dbReference type="InterPro" id="IPR051625">
    <property type="entry name" value="Signaling_Regulatory_Domain"/>
</dbReference>
<evidence type="ECO:0000313" key="9">
    <source>
        <dbReference type="Proteomes" id="UP000000311"/>
    </source>
</evidence>
<dbReference type="AlphaFoldDB" id="E1ZW51"/>
<dbReference type="Pfam" id="PF25390">
    <property type="entry name" value="WD40_RLD"/>
    <property type="match status" value="1"/>
</dbReference>
<dbReference type="SUPFAM" id="SSF50985">
    <property type="entry name" value="RCC1/BLIP-II"/>
    <property type="match status" value="1"/>
</dbReference>
<feature type="compositionally biased region" description="Basic and acidic residues" evidence="5">
    <location>
        <begin position="341"/>
        <end position="354"/>
    </location>
</feature>
<evidence type="ECO:0000313" key="8">
    <source>
        <dbReference type="EMBL" id="EFN74560.1"/>
    </source>
</evidence>
<dbReference type="PROSITE" id="PS50012">
    <property type="entry name" value="RCC1_3"/>
    <property type="match status" value="3"/>
</dbReference>
<reference evidence="8 9" key="1">
    <citation type="journal article" date="2010" name="Science">
        <title>Genomic comparison of the ants Camponotus floridanus and Harpegnathos saltator.</title>
        <authorList>
            <person name="Bonasio R."/>
            <person name="Zhang G."/>
            <person name="Ye C."/>
            <person name="Mutti N.S."/>
            <person name="Fang X."/>
            <person name="Qin N."/>
            <person name="Donahue G."/>
            <person name="Yang P."/>
            <person name="Li Q."/>
            <person name="Li C."/>
            <person name="Zhang P."/>
            <person name="Huang Z."/>
            <person name="Berger S.L."/>
            <person name="Reinberg D."/>
            <person name="Wang J."/>
            <person name="Liebig J."/>
        </authorList>
    </citation>
    <scope>NUCLEOTIDE SEQUENCE [LARGE SCALE GENOMIC DNA]</scope>
    <source>
        <strain evidence="9">C129</strain>
    </source>
</reference>
<dbReference type="Gene3D" id="1.25.40.820">
    <property type="match status" value="1"/>
</dbReference>
<evidence type="ECO:0000256" key="4">
    <source>
        <dbReference type="SAM" id="Coils"/>
    </source>
</evidence>
<dbReference type="InterPro" id="IPR007308">
    <property type="entry name" value="Rtr1/RPAP2_dom"/>
</dbReference>
<feature type="domain" description="RTR1-type" evidence="7">
    <location>
        <begin position="57"/>
        <end position="140"/>
    </location>
</feature>
<evidence type="ECO:0000259" key="6">
    <source>
        <dbReference type="PROSITE" id="PS50097"/>
    </source>
</evidence>
<proteinExistence type="inferred from homology"/>
<feature type="repeat" description="RCC1" evidence="2">
    <location>
        <begin position="631"/>
        <end position="684"/>
    </location>
</feature>
<feature type="region of interest" description="Disordered" evidence="5">
    <location>
        <begin position="341"/>
        <end position="418"/>
    </location>
</feature>
<dbReference type="EMBL" id="GL434776">
    <property type="protein sequence ID" value="EFN74560.1"/>
    <property type="molecule type" value="Genomic_DNA"/>
</dbReference>
<dbReference type="OrthoDB" id="2590500at2759"/>